<sequence length="109" mass="12533">MIMERESKITLMKPAWREHWEHIKKKEKKNMVNRIYTGISFLFLAAFLFAALFICAAIGGIGAETWGREQFLKYMFVYTPSGLLIGGIVALLAGISLFVWELKVYANRK</sequence>
<dbReference type="AlphaFoldDB" id="A0A1I2JY26"/>
<proteinExistence type="predicted"/>
<dbReference type="Proteomes" id="UP000198897">
    <property type="component" value="Unassembled WGS sequence"/>
</dbReference>
<dbReference type="EMBL" id="FOOG01000002">
    <property type="protein sequence ID" value="SFF59069.1"/>
    <property type="molecule type" value="Genomic_DNA"/>
</dbReference>
<accession>A0A1I2JY26</accession>
<organism evidence="2 3">
    <name type="scientific">Halobacillus alkaliphilus</name>
    <dbReference type="NCBI Taxonomy" id="396056"/>
    <lineage>
        <taxon>Bacteria</taxon>
        <taxon>Bacillati</taxon>
        <taxon>Bacillota</taxon>
        <taxon>Bacilli</taxon>
        <taxon>Bacillales</taxon>
        <taxon>Bacillaceae</taxon>
        <taxon>Halobacillus</taxon>
    </lineage>
</organism>
<keyword evidence="1" id="KW-1133">Transmembrane helix</keyword>
<gene>
    <name evidence="2" type="ORF">SAMN05216353_102226</name>
</gene>
<keyword evidence="1" id="KW-0812">Transmembrane</keyword>
<keyword evidence="3" id="KW-1185">Reference proteome</keyword>
<feature type="transmembrane region" description="Helical" evidence="1">
    <location>
        <begin position="35"/>
        <end position="63"/>
    </location>
</feature>
<evidence type="ECO:0000313" key="2">
    <source>
        <dbReference type="EMBL" id="SFF59069.1"/>
    </source>
</evidence>
<reference evidence="3" key="1">
    <citation type="submission" date="2016-10" db="EMBL/GenBank/DDBJ databases">
        <authorList>
            <person name="Varghese N."/>
            <person name="Submissions S."/>
        </authorList>
    </citation>
    <scope>NUCLEOTIDE SEQUENCE [LARGE SCALE GENOMIC DNA]</scope>
    <source>
        <strain evidence="3">FP5</strain>
    </source>
</reference>
<feature type="transmembrane region" description="Helical" evidence="1">
    <location>
        <begin position="75"/>
        <end position="100"/>
    </location>
</feature>
<protein>
    <submittedName>
        <fullName evidence="2">Uncharacterized protein</fullName>
    </submittedName>
</protein>
<evidence type="ECO:0000313" key="3">
    <source>
        <dbReference type="Proteomes" id="UP000198897"/>
    </source>
</evidence>
<name>A0A1I2JY26_9BACI</name>
<evidence type="ECO:0000256" key="1">
    <source>
        <dbReference type="SAM" id="Phobius"/>
    </source>
</evidence>
<keyword evidence="1" id="KW-0472">Membrane</keyword>